<dbReference type="HOGENOM" id="CLU_039613_37_0_4"/>
<evidence type="ECO:0000313" key="7">
    <source>
        <dbReference type="Proteomes" id="UP000002482"/>
    </source>
</evidence>
<dbReference type="PROSITE" id="PS50931">
    <property type="entry name" value="HTH_LYSR"/>
    <property type="match status" value="1"/>
</dbReference>
<dbReference type="PANTHER" id="PTHR30537">
    <property type="entry name" value="HTH-TYPE TRANSCRIPTIONAL REGULATOR"/>
    <property type="match status" value="1"/>
</dbReference>
<keyword evidence="2" id="KW-0805">Transcription regulation</keyword>
<dbReference type="InterPro" id="IPR036388">
    <property type="entry name" value="WH-like_DNA-bd_sf"/>
</dbReference>
<dbReference type="PRINTS" id="PR00039">
    <property type="entry name" value="HTHLYSR"/>
</dbReference>
<dbReference type="EMBL" id="CP002521">
    <property type="protein sequence ID" value="ADX48586.1"/>
    <property type="molecule type" value="Genomic_DNA"/>
</dbReference>
<dbReference type="SUPFAM" id="SSF46785">
    <property type="entry name" value="Winged helix' DNA-binding domain"/>
    <property type="match status" value="1"/>
</dbReference>
<feature type="domain" description="HTH lysR-type" evidence="5">
    <location>
        <begin position="4"/>
        <end position="61"/>
    </location>
</feature>
<dbReference type="Proteomes" id="UP000002482">
    <property type="component" value="Chromosome"/>
</dbReference>
<dbReference type="Gene3D" id="1.10.10.10">
    <property type="entry name" value="Winged helix-like DNA-binding domain superfamily/Winged helix DNA-binding domain"/>
    <property type="match status" value="1"/>
</dbReference>
<evidence type="ECO:0000256" key="3">
    <source>
        <dbReference type="ARBA" id="ARBA00023125"/>
    </source>
</evidence>
<proteinExistence type="inferred from homology"/>
<keyword evidence="3" id="KW-0238">DNA-binding</keyword>
<sequence length="292" mass="31319">MRLPPLASVRFFEAAARHLSVRAAAAELHVTPGAVSQQVRRLEDFLGCALFERLPRGLALTPAGRDYLAACAEALALVGHATARLQALGQRRVVRLSCTAGFAVQWLVPRLEDFSRVAPDVDVHVSTTDRVVDLASEDIHFAVRHGLGVAPGLQAEVLVADDLVPVCSPRLIAPRRVPRITDITGARLLHDGHRGDWRLWCEANGALGVDCSQGVVFTHSNGTIEAALAGRGFALARQGFVAGEIAARTLVAVRSAALATPLAYRLVYRPEVLVDPALRSFRDWITAQAAAS</sequence>
<organism evidence="6 7">
    <name type="scientific">Paracidovorax avenae (strain ATCC 19860 / DSM 7227 / CCUG 15838 / JCM 20985 / LMG 2117 / NCPPB 1011)</name>
    <name type="common">Acidovorax avenae</name>
    <dbReference type="NCBI Taxonomy" id="643561"/>
    <lineage>
        <taxon>Bacteria</taxon>
        <taxon>Pseudomonadati</taxon>
        <taxon>Pseudomonadota</taxon>
        <taxon>Betaproteobacteria</taxon>
        <taxon>Burkholderiales</taxon>
        <taxon>Comamonadaceae</taxon>
        <taxon>Paracidovorax</taxon>
    </lineage>
</organism>
<comment type="similarity">
    <text evidence="1">Belongs to the LysR transcriptional regulatory family.</text>
</comment>
<dbReference type="InterPro" id="IPR005119">
    <property type="entry name" value="LysR_subst-bd"/>
</dbReference>
<evidence type="ECO:0000256" key="1">
    <source>
        <dbReference type="ARBA" id="ARBA00009437"/>
    </source>
</evidence>
<dbReference type="SUPFAM" id="SSF53850">
    <property type="entry name" value="Periplasmic binding protein-like II"/>
    <property type="match status" value="1"/>
</dbReference>
<dbReference type="Pfam" id="PF03466">
    <property type="entry name" value="LysR_substrate"/>
    <property type="match status" value="1"/>
</dbReference>
<dbReference type="InterPro" id="IPR058163">
    <property type="entry name" value="LysR-type_TF_proteobact-type"/>
</dbReference>
<evidence type="ECO:0000313" key="6">
    <source>
        <dbReference type="EMBL" id="ADX48586.1"/>
    </source>
</evidence>
<dbReference type="InterPro" id="IPR000847">
    <property type="entry name" value="LysR_HTH_N"/>
</dbReference>
<dbReference type="OrthoDB" id="8591238at2"/>
<dbReference type="GO" id="GO:0043565">
    <property type="term" value="F:sequence-specific DNA binding"/>
    <property type="evidence" value="ECO:0007669"/>
    <property type="project" value="TreeGrafter"/>
</dbReference>
<protein>
    <submittedName>
        <fullName evidence="6">Transcriptional regulator, LysR family</fullName>
    </submittedName>
</protein>
<reference evidence="6" key="1">
    <citation type="submission" date="2011-02" db="EMBL/GenBank/DDBJ databases">
        <title>Complete sequence of Acidovorax avenae subsp. avenae ATCC 19860.</title>
        <authorList>
            <consortium name="US DOE Joint Genome Institute"/>
            <person name="Lucas S."/>
            <person name="Copeland A."/>
            <person name="Lapidus A."/>
            <person name="Cheng J.-F."/>
            <person name="Goodwin L."/>
            <person name="Pitluck S."/>
            <person name="Chertkov O."/>
            <person name="Held B."/>
            <person name="Detter J.C."/>
            <person name="Han C."/>
            <person name="Tapia R."/>
            <person name="Land M."/>
            <person name="Hauser L."/>
            <person name="Kyrpides N."/>
            <person name="Ivanova N."/>
            <person name="Ovchinnikova G."/>
            <person name="Pagani I."/>
            <person name="Gordon S."/>
            <person name="Woyke T."/>
        </authorList>
    </citation>
    <scope>NUCLEOTIDE SEQUENCE</scope>
    <source>
        <strain evidence="6">ATCC 19860</strain>
    </source>
</reference>
<dbReference type="GO" id="GO:0006351">
    <property type="term" value="P:DNA-templated transcription"/>
    <property type="evidence" value="ECO:0007669"/>
    <property type="project" value="TreeGrafter"/>
</dbReference>
<evidence type="ECO:0000256" key="4">
    <source>
        <dbReference type="ARBA" id="ARBA00023163"/>
    </source>
</evidence>
<name>F0QBX0_PARA1</name>
<dbReference type="GeneID" id="34237349"/>
<evidence type="ECO:0000259" key="5">
    <source>
        <dbReference type="PROSITE" id="PS50931"/>
    </source>
</evidence>
<dbReference type="CDD" id="cd08432">
    <property type="entry name" value="PBP2_GcdR_TrpI_HvrB_AmpR_like"/>
    <property type="match status" value="1"/>
</dbReference>
<dbReference type="PANTHER" id="PTHR30537:SF74">
    <property type="entry name" value="HTH-TYPE TRANSCRIPTIONAL REGULATOR TRPI"/>
    <property type="match status" value="1"/>
</dbReference>
<dbReference type="Pfam" id="PF00126">
    <property type="entry name" value="HTH_1"/>
    <property type="match status" value="1"/>
</dbReference>
<dbReference type="InterPro" id="IPR036390">
    <property type="entry name" value="WH_DNA-bd_sf"/>
</dbReference>
<dbReference type="AlphaFoldDB" id="F0QBX0"/>
<keyword evidence="4" id="KW-0804">Transcription</keyword>
<dbReference type="FunFam" id="1.10.10.10:FF:000038">
    <property type="entry name" value="Glycine cleavage system transcriptional activator"/>
    <property type="match status" value="1"/>
</dbReference>
<gene>
    <name evidence="6" type="ordered locus">Acav_4707</name>
</gene>
<dbReference type="KEGG" id="aaa:Acav_4707"/>
<evidence type="ECO:0000256" key="2">
    <source>
        <dbReference type="ARBA" id="ARBA00023015"/>
    </source>
</evidence>
<accession>F0QBX0</accession>
<dbReference type="RefSeq" id="WP_013597047.1">
    <property type="nucleotide sequence ID" value="NC_015138.1"/>
</dbReference>
<dbReference type="Gene3D" id="3.40.190.10">
    <property type="entry name" value="Periplasmic binding protein-like II"/>
    <property type="match status" value="2"/>
</dbReference>
<dbReference type="GO" id="GO:0003700">
    <property type="term" value="F:DNA-binding transcription factor activity"/>
    <property type="evidence" value="ECO:0007669"/>
    <property type="project" value="InterPro"/>
</dbReference>
<keyword evidence="7" id="KW-1185">Reference proteome</keyword>